<dbReference type="InterPro" id="IPR012337">
    <property type="entry name" value="RNaseH-like_sf"/>
</dbReference>
<dbReference type="EMBL" id="BPFH01000001">
    <property type="protein sequence ID" value="GIT93763.1"/>
    <property type="molecule type" value="Genomic_DNA"/>
</dbReference>
<proteinExistence type="predicted"/>
<reference evidence="1 2" key="1">
    <citation type="submission" date="2021-05" db="EMBL/GenBank/DDBJ databases">
        <title>Bacteria Genome sequencing.</title>
        <authorList>
            <person name="Takabe Y."/>
            <person name="Nakajima Y."/>
            <person name="Suzuki S."/>
            <person name="Shiozaki T."/>
        </authorList>
    </citation>
    <scope>NUCLEOTIDE SEQUENCE [LARGE SCALE GENOMIC DNA]</scope>
    <source>
        <strain evidence="1 2">AI_62</strain>
    </source>
</reference>
<sequence length="176" mass="18715">MRVVALDIATQTGIAVGDVGGDPRAWSVDLGKGDEARGAKLLGVVDRLLRDERPDLVVVEAPIGGPNASHLLIGLAFVAKSVCKARGVHADSVHISSVRKHFLGSVPTTRGQSAKNKADAKKAIKQMVVHRCRLLGWDVPDHDAADAAACWDFACARHGQHQAHRSTPLFAKGARQ</sequence>
<protein>
    <submittedName>
        <fullName evidence="1">Uncharacterized protein</fullName>
    </submittedName>
</protein>
<dbReference type="Gene3D" id="3.30.420.10">
    <property type="entry name" value="Ribonuclease H-like superfamily/Ribonuclease H"/>
    <property type="match status" value="1"/>
</dbReference>
<gene>
    <name evidence="1" type="ORF">JANAI62_03860</name>
</gene>
<evidence type="ECO:0000313" key="2">
    <source>
        <dbReference type="Proteomes" id="UP000786693"/>
    </source>
</evidence>
<evidence type="ECO:0000313" key="1">
    <source>
        <dbReference type="EMBL" id="GIT93763.1"/>
    </source>
</evidence>
<dbReference type="Proteomes" id="UP000786693">
    <property type="component" value="Unassembled WGS sequence"/>
</dbReference>
<dbReference type="SUPFAM" id="SSF53098">
    <property type="entry name" value="Ribonuclease H-like"/>
    <property type="match status" value="1"/>
</dbReference>
<keyword evidence="2" id="KW-1185">Reference proteome</keyword>
<accession>A0ABQ4NH58</accession>
<dbReference type="InterPro" id="IPR036397">
    <property type="entry name" value="RNaseH_sf"/>
</dbReference>
<organism evidence="1 2">
    <name type="scientific">Jannaschia pagri</name>
    <dbReference type="NCBI Taxonomy" id="2829797"/>
    <lineage>
        <taxon>Bacteria</taxon>
        <taxon>Pseudomonadati</taxon>
        <taxon>Pseudomonadota</taxon>
        <taxon>Alphaproteobacteria</taxon>
        <taxon>Rhodobacterales</taxon>
        <taxon>Roseobacteraceae</taxon>
        <taxon>Jannaschia</taxon>
    </lineage>
</organism>
<name>A0ABQ4NH58_9RHOB</name>
<comment type="caution">
    <text evidence="1">The sequence shown here is derived from an EMBL/GenBank/DDBJ whole genome shotgun (WGS) entry which is preliminary data.</text>
</comment>
<dbReference type="RefSeq" id="WP_220747275.1">
    <property type="nucleotide sequence ID" value="NZ_BPFH01000001.1"/>
</dbReference>